<protein>
    <submittedName>
        <fullName evidence="1">Uncharacterized protein</fullName>
    </submittedName>
</protein>
<sequence length="53" mass="6148">MVSNSKQYLKTTSPLRIYMREKNPNASLEKKFPGIYDGAKKIVRPLARSKHQQ</sequence>
<reference evidence="1" key="1">
    <citation type="submission" date="2016-02" db="EMBL/GenBank/DDBJ databases">
        <title>WGS assembly of Manihot esculenta.</title>
        <authorList>
            <person name="Bredeson J.V."/>
            <person name="Prochnik S.E."/>
            <person name="Lyons J.B."/>
            <person name="Schmutz J."/>
            <person name="Grimwood J."/>
            <person name="Vrebalov J."/>
            <person name="Bart R.S."/>
            <person name="Amuge T."/>
            <person name="Ferguson M.E."/>
            <person name="Green R."/>
            <person name="Putnam N."/>
            <person name="Stites J."/>
            <person name="Rounsley S."/>
            <person name="Rokhsar D.S."/>
        </authorList>
    </citation>
    <scope>NUCLEOTIDE SEQUENCE [LARGE SCALE GENOMIC DNA]</scope>
    <source>
        <tissue evidence="1">Leaf</tissue>
    </source>
</reference>
<name>A0A2C9V9Z0_MANES</name>
<accession>A0A2C9V9Z0</accession>
<organism evidence="1">
    <name type="scientific">Manihot esculenta</name>
    <name type="common">Cassava</name>
    <name type="synonym">Jatropha manihot</name>
    <dbReference type="NCBI Taxonomy" id="3983"/>
    <lineage>
        <taxon>Eukaryota</taxon>
        <taxon>Viridiplantae</taxon>
        <taxon>Streptophyta</taxon>
        <taxon>Embryophyta</taxon>
        <taxon>Tracheophyta</taxon>
        <taxon>Spermatophyta</taxon>
        <taxon>Magnoliopsida</taxon>
        <taxon>eudicotyledons</taxon>
        <taxon>Gunneridae</taxon>
        <taxon>Pentapetalae</taxon>
        <taxon>rosids</taxon>
        <taxon>fabids</taxon>
        <taxon>Malpighiales</taxon>
        <taxon>Euphorbiaceae</taxon>
        <taxon>Crotonoideae</taxon>
        <taxon>Manihoteae</taxon>
        <taxon>Manihot</taxon>
    </lineage>
</organism>
<dbReference type="AlphaFoldDB" id="A0A2C9V9Z0"/>
<gene>
    <name evidence="1" type="ORF">MANES_09G042900</name>
</gene>
<dbReference type="EMBL" id="CM004395">
    <property type="protein sequence ID" value="OAY40705.1"/>
    <property type="molecule type" value="Genomic_DNA"/>
</dbReference>
<evidence type="ECO:0000313" key="1">
    <source>
        <dbReference type="EMBL" id="OAY40705.1"/>
    </source>
</evidence>
<proteinExistence type="predicted"/>